<accession>A0A7K1U6G6</accession>
<dbReference type="Proteomes" id="UP000461730">
    <property type="component" value="Unassembled WGS sequence"/>
</dbReference>
<dbReference type="PANTHER" id="PTHR41247">
    <property type="entry name" value="HTH-TYPE TRANSCRIPTIONAL REPRESSOR YCNK"/>
    <property type="match status" value="1"/>
</dbReference>
<feature type="transmembrane region" description="Helical" evidence="1">
    <location>
        <begin position="81"/>
        <end position="99"/>
    </location>
</feature>
<feature type="transmembrane region" description="Helical" evidence="1">
    <location>
        <begin position="168"/>
        <end position="186"/>
    </location>
</feature>
<dbReference type="AlphaFoldDB" id="A0A7K1U6G6"/>
<keyword evidence="1" id="KW-1133">Transmembrane helix</keyword>
<dbReference type="Pfam" id="PF05573">
    <property type="entry name" value="NosL"/>
    <property type="match status" value="1"/>
</dbReference>
<dbReference type="PANTHER" id="PTHR41247:SF1">
    <property type="entry name" value="HTH-TYPE TRANSCRIPTIONAL REPRESSOR YCNK"/>
    <property type="match status" value="1"/>
</dbReference>
<keyword evidence="1" id="KW-0812">Transmembrane</keyword>
<sequence>MKKAQLHGITRVLLLIGGIVLLGALFLPIWRIELDAPQYPEGLKLLIFANRLAGDVEIINGLNHYIGMRTLHSDAFIEFKILPVIIFCFSALTLLASIVGRRKFLYKVCILFLLFGIVSMIDFWKWEYDYGHNLNPDAAIKVPGMAYQPPLIGFKQLLNFGAYSMLDAGGWIFAAVGVLLVGASFWEYRKAKLSLMLAFVFPLFFLSSCGQGPSAIKPGTDHCDFCKMTISDARFAGELVTQKGRVYKFDDLHCLLAYLKATPTENGKYYVSDYEQPFTLQPADKMIFVESAELKGPMGGQTAAFSDKEATAKYNGKTLTWKEILP</sequence>
<comment type="caution">
    <text evidence="2">The sequence shown here is derived from an EMBL/GenBank/DDBJ whole genome shotgun (WGS) entry which is preliminary data.</text>
</comment>
<feature type="transmembrane region" description="Helical" evidence="1">
    <location>
        <begin position="193"/>
        <end position="213"/>
    </location>
</feature>
<feature type="transmembrane region" description="Helical" evidence="1">
    <location>
        <begin position="104"/>
        <end position="124"/>
    </location>
</feature>
<proteinExistence type="predicted"/>
<feature type="transmembrane region" description="Helical" evidence="1">
    <location>
        <begin position="12"/>
        <end position="30"/>
    </location>
</feature>
<dbReference type="RefSeq" id="WP_157307012.1">
    <property type="nucleotide sequence ID" value="NZ_WRXN01000006.1"/>
</dbReference>
<evidence type="ECO:0000313" key="3">
    <source>
        <dbReference type="Proteomes" id="UP000461730"/>
    </source>
</evidence>
<gene>
    <name evidence="2" type="ORF">GO493_14950</name>
</gene>
<protein>
    <recommendedName>
        <fullName evidence="4">Copper chaperone NosL</fullName>
    </recommendedName>
</protein>
<name>A0A7K1U6G6_9BACT</name>
<evidence type="ECO:0000313" key="2">
    <source>
        <dbReference type="EMBL" id="MVT09565.1"/>
    </source>
</evidence>
<dbReference type="InterPro" id="IPR008719">
    <property type="entry name" value="N2O_reductase_NosL"/>
</dbReference>
<dbReference type="EMBL" id="WRXN01000006">
    <property type="protein sequence ID" value="MVT09565.1"/>
    <property type="molecule type" value="Genomic_DNA"/>
</dbReference>
<organism evidence="2 3">
    <name type="scientific">Chitinophaga tropicalis</name>
    <dbReference type="NCBI Taxonomy" id="2683588"/>
    <lineage>
        <taxon>Bacteria</taxon>
        <taxon>Pseudomonadati</taxon>
        <taxon>Bacteroidota</taxon>
        <taxon>Chitinophagia</taxon>
        <taxon>Chitinophagales</taxon>
        <taxon>Chitinophagaceae</taxon>
        <taxon>Chitinophaga</taxon>
    </lineage>
</organism>
<dbReference type="SUPFAM" id="SSF160387">
    <property type="entry name" value="NosL/MerB-like"/>
    <property type="match status" value="1"/>
</dbReference>
<reference evidence="2 3" key="1">
    <citation type="submission" date="2019-12" db="EMBL/GenBank/DDBJ databases">
        <title>Chitinophaga sp. strain ysch24 (GDMCC 1.1355), whole genome shotgun sequence.</title>
        <authorList>
            <person name="Zhang X."/>
        </authorList>
    </citation>
    <scope>NUCLEOTIDE SEQUENCE [LARGE SCALE GENOMIC DNA]</scope>
    <source>
        <strain evidence="3">ysch24</strain>
    </source>
</reference>
<evidence type="ECO:0000256" key="1">
    <source>
        <dbReference type="SAM" id="Phobius"/>
    </source>
</evidence>
<evidence type="ECO:0008006" key="4">
    <source>
        <dbReference type="Google" id="ProtNLM"/>
    </source>
</evidence>
<keyword evidence="1" id="KW-0472">Membrane</keyword>
<keyword evidence="3" id="KW-1185">Reference proteome</keyword>